<dbReference type="PANTHER" id="PTHR14237">
    <property type="entry name" value="MOLYBDOPTERIN COFACTOR SULFURASE MOSC"/>
    <property type="match status" value="1"/>
</dbReference>
<proteinExistence type="predicted"/>
<reference evidence="2 3" key="1">
    <citation type="journal article" date="2020" name="Nat. Food">
        <title>A phased Vanilla planifolia genome enables genetic improvement of flavour and production.</title>
        <authorList>
            <person name="Hasing T."/>
            <person name="Tang H."/>
            <person name="Brym M."/>
            <person name="Khazi F."/>
            <person name="Huang T."/>
            <person name="Chambers A.H."/>
        </authorList>
    </citation>
    <scope>NUCLEOTIDE SEQUENCE [LARGE SCALE GENOMIC DNA]</scope>
    <source>
        <tissue evidence="2">Leaf</tissue>
    </source>
</reference>
<dbReference type="OrthoDB" id="10264306at2759"/>
<sequence>MHPSLWKPLSNCAAIILNKKKASVREDDDVSKDSGKQRRHSILRRLQERTLRRSLGEAHVNGSLATSYDIDPAAVESSADRPRSLVGHDAQKEFLRDTSRTVCDTFDSFDSIPGLEECYGNFMSVYPSYQSSDTIDQLRSEEYGHLDEDGAKVCLDYCGFGLFSYKQSFSSSNSSGFSLSKITANLNNHAIQGGAKEGTAEHDIKTQILEFLNIPKNEYDLVFTESRGMAFRLLAESYPFQHKKKLLTMFDHDSQSVIWMAQKAREKGATVYNASFKWPTLKVCNSDLRKLLSRKKKRTRKRDSSVGLFVFPVQSRVSGVKYPYQWMAIAQQNNWHCLLDAGSLGPKGMNSLGLSLYQPDFIITSFYRVFGDDPSGFGCLLIKKSELGCLVDQNGGAGFGMVRITPIFPDYLSESFDANEQQIKEDERTMVTVPNRQSQMPAFSGAYTLAEVGDVIETETNQENGSREDSASTSIEGGSLLFGKVMKSPLFSDDELSDNSLWIDVGQSPCGSDYSGLLRGANLGSAVPPPWFSTSKPCDRESLEMTARKNPTYEDTIEEAETTARGMQEESFTSACGDKSEIFKERALDMGGSALRREADAGFSLSGRMKAQTIMFNGNKLISEEIISRRVSFSMKVVKPEVSFDRNSTEREALENHIAEEDEDDYSSSYEDEEGSRRREPEIVCRYIDHVNMIDQSKITLRLRYLVNWLVTSLLHLRLPASNGGDGLPLVRIYGPKIKFERGASVAFNVRHRTGGLVHPETVQKMAERSGISLGIGFLCHVRVDREAVDGLVELADPSLCVPMSNGLHGDENATIKLIVVTASLGFLTNFEDVYKMWAFLARFLDPVFVESDGLSTVTEITET</sequence>
<dbReference type="InterPro" id="IPR015422">
    <property type="entry name" value="PyrdxlP-dep_Trfase_small"/>
</dbReference>
<gene>
    <name evidence="2" type="ORF">HPP92_017196</name>
</gene>
<feature type="compositionally biased region" description="Basic and acidic residues" evidence="1">
    <location>
        <begin position="645"/>
        <end position="659"/>
    </location>
</feature>
<evidence type="ECO:0008006" key="4">
    <source>
        <dbReference type="Google" id="ProtNLM"/>
    </source>
</evidence>
<evidence type="ECO:0000313" key="2">
    <source>
        <dbReference type="EMBL" id="KAG0467868.1"/>
    </source>
</evidence>
<organism evidence="2 3">
    <name type="scientific">Vanilla planifolia</name>
    <name type="common">Vanilla</name>
    <dbReference type="NCBI Taxonomy" id="51239"/>
    <lineage>
        <taxon>Eukaryota</taxon>
        <taxon>Viridiplantae</taxon>
        <taxon>Streptophyta</taxon>
        <taxon>Embryophyta</taxon>
        <taxon>Tracheophyta</taxon>
        <taxon>Spermatophyta</taxon>
        <taxon>Magnoliopsida</taxon>
        <taxon>Liliopsida</taxon>
        <taxon>Asparagales</taxon>
        <taxon>Orchidaceae</taxon>
        <taxon>Vanilloideae</taxon>
        <taxon>Vanilleae</taxon>
        <taxon>Vanilla</taxon>
    </lineage>
</organism>
<dbReference type="PANTHER" id="PTHR14237:SF76">
    <property type="entry name" value="OS03G0765800 PROTEIN"/>
    <property type="match status" value="1"/>
</dbReference>
<dbReference type="InterPro" id="IPR015421">
    <property type="entry name" value="PyrdxlP-dep_Trfase_major"/>
</dbReference>
<evidence type="ECO:0000313" key="3">
    <source>
        <dbReference type="Proteomes" id="UP000639772"/>
    </source>
</evidence>
<dbReference type="Gene3D" id="3.90.1150.10">
    <property type="entry name" value="Aspartate Aminotransferase, domain 1"/>
    <property type="match status" value="1"/>
</dbReference>
<feature type="compositionally biased region" description="Acidic residues" evidence="1">
    <location>
        <begin position="660"/>
        <end position="674"/>
    </location>
</feature>
<dbReference type="EMBL" id="JADCNM010000009">
    <property type="protein sequence ID" value="KAG0467868.1"/>
    <property type="molecule type" value="Genomic_DNA"/>
</dbReference>
<dbReference type="Gene3D" id="3.40.640.10">
    <property type="entry name" value="Type I PLP-dependent aspartate aminotransferase-like (Major domain)"/>
    <property type="match status" value="1"/>
</dbReference>
<dbReference type="InterPro" id="IPR015424">
    <property type="entry name" value="PyrdxlP-dep_Trfase"/>
</dbReference>
<accession>A0A835QFL6</accession>
<feature type="region of interest" description="Disordered" evidence="1">
    <location>
        <begin position="645"/>
        <end position="677"/>
    </location>
</feature>
<protein>
    <recommendedName>
        <fullName evidence="4">Molybdenum cofactor sulfurase</fullName>
    </recommendedName>
</protein>
<dbReference type="AlphaFoldDB" id="A0A835QFL6"/>
<dbReference type="Proteomes" id="UP000639772">
    <property type="component" value="Chromosome 9"/>
</dbReference>
<evidence type="ECO:0000256" key="1">
    <source>
        <dbReference type="SAM" id="MobiDB-lite"/>
    </source>
</evidence>
<comment type="caution">
    <text evidence="2">The sequence shown here is derived from an EMBL/GenBank/DDBJ whole genome shotgun (WGS) entry which is preliminary data.</text>
</comment>
<name>A0A835QFL6_VANPL</name>
<dbReference type="SUPFAM" id="SSF53383">
    <property type="entry name" value="PLP-dependent transferases"/>
    <property type="match status" value="1"/>
</dbReference>